<dbReference type="Gene3D" id="3.40.190.10">
    <property type="entry name" value="Periplasmic binding protein-like II"/>
    <property type="match status" value="1"/>
</dbReference>
<name>A0A382C7K7_9ZZZZ</name>
<feature type="non-terminal residue" evidence="1">
    <location>
        <position position="1"/>
    </location>
</feature>
<protein>
    <submittedName>
        <fullName evidence="1">Uncharacterized protein</fullName>
    </submittedName>
</protein>
<dbReference type="AlphaFoldDB" id="A0A382C7K7"/>
<accession>A0A382C7K7</accession>
<sequence length="76" mass="8401">PESQALQAKYIPYGPMRASGIDLIAAGEPWFHTGVDIMGHMPNTPERLKISTVGDPIWWSDNGAEINERFSAWMGS</sequence>
<organism evidence="1">
    <name type="scientific">marine metagenome</name>
    <dbReference type="NCBI Taxonomy" id="408172"/>
    <lineage>
        <taxon>unclassified sequences</taxon>
        <taxon>metagenomes</taxon>
        <taxon>ecological metagenomes</taxon>
    </lineage>
</organism>
<proteinExistence type="predicted"/>
<evidence type="ECO:0000313" key="1">
    <source>
        <dbReference type="EMBL" id="SVB21367.1"/>
    </source>
</evidence>
<reference evidence="1" key="1">
    <citation type="submission" date="2018-05" db="EMBL/GenBank/DDBJ databases">
        <authorList>
            <person name="Lanie J.A."/>
            <person name="Ng W.-L."/>
            <person name="Kazmierczak K.M."/>
            <person name="Andrzejewski T.M."/>
            <person name="Davidsen T.M."/>
            <person name="Wayne K.J."/>
            <person name="Tettelin H."/>
            <person name="Glass J.I."/>
            <person name="Rusch D."/>
            <person name="Podicherti R."/>
            <person name="Tsui H.-C.T."/>
            <person name="Winkler M.E."/>
        </authorList>
    </citation>
    <scope>NUCLEOTIDE SEQUENCE</scope>
</reference>
<gene>
    <name evidence="1" type="ORF">METZ01_LOCUS174221</name>
</gene>
<dbReference type="EMBL" id="UINC01032917">
    <property type="protein sequence ID" value="SVB21367.1"/>
    <property type="molecule type" value="Genomic_DNA"/>
</dbReference>